<dbReference type="InterPro" id="IPR036505">
    <property type="entry name" value="Amidase/PGRP_sf"/>
</dbReference>
<dbReference type="GO" id="GO:0009253">
    <property type="term" value="P:peptidoglycan catabolic process"/>
    <property type="evidence" value="ECO:0007669"/>
    <property type="project" value="InterPro"/>
</dbReference>
<dbReference type="SMART" id="SM00701">
    <property type="entry name" value="PGRP"/>
    <property type="match status" value="1"/>
</dbReference>
<dbReference type="AlphaFoldDB" id="A0A814MWK6"/>
<dbReference type="PANTHER" id="PTHR11022">
    <property type="entry name" value="PEPTIDOGLYCAN RECOGNITION PROTEIN"/>
    <property type="match status" value="1"/>
</dbReference>
<dbReference type="PANTHER" id="PTHR11022:SF41">
    <property type="entry name" value="PEPTIDOGLYCAN-RECOGNITION PROTEIN LC-RELATED"/>
    <property type="match status" value="1"/>
</dbReference>
<evidence type="ECO:0000256" key="1">
    <source>
        <dbReference type="ARBA" id="ARBA00007553"/>
    </source>
</evidence>
<dbReference type="InterPro" id="IPR006619">
    <property type="entry name" value="PGRP_domain_met/bac"/>
</dbReference>
<comment type="caution">
    <text evidence="3">The sequence shown here is derived from an EMBL/GenBank/DDBJ whole genome shotgun (WGS) entry which is preliminary data.</text>
</comment>
<dbReference type="Proteomes" id="UP000663864">
    <property type="component" value="Unassembled WGS sequence"/>
</dbReference>
<feature type="domain" description="Peptidoglycan recognition protein family" evidence="2">
    <location>
        <begin position="30"/>
        <end position="136"/>
    </location>
</feature>
<organism evidence="3 4">
    <name type="scientific">Rotaria sordida</name>
    <dbReference type="NCBI Taxonomy" id="392033"/>
    <lineage>
        <taxon>Eukaryota</taxon>
        <taxon>Metazoa</taxon>
        <taxon>Spiralia</taxon>
        <taxon>Gnathifera</taxon>
        <taxon>Rotifera</taxon>
        <taxon>Eurotatoria</taxon>
        <taxon>Bdelloidea</taxon>
        <taxon>Philodinida</taxon>
        <taxon>Philodinidae</taxon>
        <taxon>Rotaria</taxon>
    </lineage>
</organism>
<name>A0A814MWK6_9BILA</name>
<dbReference type="GO" id="GO:0008270">
    <property type="term" value="F:zinc ion binding"/>
    <property type="evidence" value="ECO:0007669"/>
    <property type="project" value="InterPro"/>
</dbReference>
<sequence>MRIIHTSDIWQDCKPIDIKCCFSGALTACPNIISRAEWGARPATVNVKLATPVPIVVIHHTTAANCTTKVECMARMKRIQNYHMDSQKWGDIGYNFLVGEDGNVYEGRGWNQLIKCGVSRGYIKSDYLLRGHKDLNNTACPGKVFYEEIKKWPNYRSTTRRSDLGPSHSVPEDYLVMKDVYQSFLVDLLHNDGKQFEKNATSPFIVRLKTLVPLRHLDSVRKALS</sequence>
<dbReference type="Pfam" id="PF01510">
    <property type="entry name" value="Amidase_2"/>
    <property type="match status" value="1"/>
</dbReference>
<evidence type="ECO:0000313" key="4">
    <source>
        <dbReference type="Proteomes" id="UP000663864"/>
    </source>
</evidence>
<dbReference type="SUPFAM" id="SSF55846">
    <property type="entry name" value="N-acetylmuramoyl-L-alanine amidase-like"/>
    <property type="match status" value="1"/>
</dbReference>
<comment type="similarity">
    <text evidence="1">Belongs to the N-acetylmuramoyl-L-alanine amidase 2 family.</text>
</comment>
<proteinExistence type="inferred from homology"/>
<accession>A0A814MWK6</accession>
<gene>
    <name evidence="3" type="ORF">ZHD862_LOCUS16647</name>
</gene>
<reference evidence="3" key="1">
    <citation type="submission" date="2021-02" db="EMBL/GenBank/DDBJ databases">
        <authorList>
            <person name="Nowell W R."/>
        </authorList>
    </citation>
    <scope>NUCLEOTIDE SEQUENCE</scope>
</reference>
<evidence type="ECO:0000313" key="3">
    <source>
        <dbReference type="EMBL" id="CAF1082216.1"/>
    </source>
</evidence>
<dbReference type="InterPro" id="IPR015510">
    <property type="entry name" value="PGRP"/>
</dbReference>
<dbReference type="Gene3D" id="3.40.80.10">
    <property type="entry name" value="Peptidoglycan recognition protein-like"/>
    <property type="match status" value="2"/>
</dbReference>
<dbReference type="GO" id="GO:0008745">
    <property type="term" value="F:N-acetylmuramoyl-L-alanine amidase activity"/>
    <property type="evidence" value="ECO:0007669"/>
    <property type="project" value="InterPro"/>
</dbReference>
<dbReference type="EMBL" id="CAJNOT010000794">
    <property type="protein sequence ID" value="CAF1082216.1"/>
    <property type="molecule type" value="Genomic_DNA"/>
</dbReference>
<protein>
    <recommendedName>
        <fullName evidence="2">Peptidoglycan recognition protein family domain-containing protein</fullName>
    </recommendedName>
</protein>
<evidence type="ECO:0000259" key="2">
    <source>
        <dbReference type="SMART" id="SM00701"/>
    </source>
</evidence>
<dbReference type="CDD" id="cd06583">
    <property type="entry name" value="PGRP"/>
    <property type="match status" value="1"/>
</dbReference>
<dbReference type="InterPro" id="IPR002502">
    <property type="entry name" value="Amidase_domain"/>
</dbReference>